<protein>
    <recommendedName>
        <fullName evidence="1">Mga helix-turn-helix domain-containing protein</fullName>
    </recommendedName>
</protein>
<proteinExistence type="predicted"/>
<gene>
    <name evidence="2" type="ORF">GCM10019998_10400</name>
</gene>
<evidence type="ECO:0000313" key="2">
    <source>
        <dbReference type="EMBL" id="GAA3016068.1"/>
    </source>
</evidence>
<dbReference type="EMBL" id="BAAAXQ010000029">
    <property type="protein sequence ID" value="GAA3016068.1"/>
    <property type="molecule type" value="Genomic_DNA"/>
</dbReference>
<feature type="domain" description="Mga helix-turn-helix" evidence="1">
    <location>
        <begin position="77"/>
        <end position="156"/>
    </location>
</feature>
<organism evidence="2 3">
    <name type="scientific">Tetragenococcus solitarius</name>
    <dbReference type="NCBI Taxonomy" id="71453"/>
    <lineage>
        <taxon>Bacteria</taxon>
        <taxon>Bacillati</taxon>
        <taxon>Bacillota</taxon>
        <taxon>Bacilli</taxon>
        <taxon>Lactobacillales</taxon>
        <taxon>Enterococcaceae</taxon>
        <taxon>Tetragenococcus</taxon>
    </lineage>
</organism>
<dbReference type="InterPro" id="IPR007737">
    <property type="entry name" value="Mga_HTH"/>
</dbReference>
<keyword evidence="3" id="KW-1185">Reference proteome</keyword>
<accession>A0ABN3Y5F1</accession>
<dbReference type="Pfam" id="PF05043">
    <property type="entry name" value="Mga"/>
    <property type="match status" value="1"/>
</dbReference>
<dbReference type="RefSeq" id="WP_068709026.1">
    <property type="nucleotide sequence ID" value="NZ_BAAAXQ010000029.1"/>
</dbReference>
<dbReference type="Gene3D" id="1.10.10.10">
    <property type="entry name" value="Winged helix-like DNA-binding domain superfamily/Winged helix DNA-binding domain"/>
    <property type="match status" value="1"/>
</dbReference>
<sequence length="336" mass="39512">MFDILLEKQDKIIFRLFQYLQKNNPCSLKKAANQLNLKPKSLKRYITLWQQEGSNFSTGISFYIKDQMIRAIYSQESAQLFLSVLLNRSFSFQLLVKILEQPFCTFKSLKNKFYLSKATMQRRIQKMKPLLQHYGLSISFVTAPILTGSEIQLRYFSLLISLLYDPPLLWNSQVLFDRYEETQQYRIGQGFKLKKTKPAITNPYYPIPFQIDDTSLLFLWRQFSGLETIWLDSSLTESINFALHAYTNLSELSIITLAQKLHRLHSLCSFYSGSLFVAYDPFFIMKNSERLIQSFTKLLPHYQQLLAKHPELPCFYESLLQHDLHNKNSEQIISED</sequence>
<reference evidence="2 3" key="1">
    <citation type="journal article" date="2019" name="Int. J. Syst. Evol. Microbiol.">
        <title>The Global Catalogue of Microorganisms (GCM) 10K type strain sequencing project: providing services to taxonomists for standard genome sequencing and annotation.</title>
        <authorList>
            <consortium name="The Broad Institute Genomics Platform"/>
            <consortium name="The Broad Institute Genome Sequencing Center for Infectious Disease"/>
            <person name="Wu L."/>
            <person name="Ma J."/>
        </authorList>
    </citation>
    <scope>NUCLEOTIDE SEQUENCE [LARGE SCALE GENOMIC DNA]</scope>
    <source>
        <strain evidence="2 3">JCM 8736</strain>
    </source>
</reference>
<dbReference type="Proteomes" id="UP001501577">
    <property type="component" value="Unassembled WGS sequence"/>
</dbReference>
<evidence type="ECO:0000313" key="3">
    <source>
        <dbReference type="Proteomes" id="UP001501577"/>
    </source>
</evidence>
<comment type="caution">
    <text evidence="2">The sequence shown here is derived from an EMBL/GenBank/DDBJ whole genome shotgun (WGS) entry which is preliminary data.</text>
</comment>
<dbReference type="InterPro" id="IPR036388">
    <property type="entry name" value="WH-like_DNA-bd_sf"/>
</dbReference>
<evidence type="ECO:0000259" key="1">
    <source>
        <dbReference type="Pfam" id="PF05043"/>
    </source>
</evidence>
<name>A0ABN3Y5F1_9ENTE</name>